<keyword evidence="4 5" id="KW-0472">Membrane</keyword>
<feature type="transmembrane region" description="Helical" evidence="5">
    <location>
        <begin position="331"/>
        <end position="355"/>
    </location>
</feature>
<dbReference type="PANTHER" id="PTHR23507:SF1">
    <property type="entry name" value="FI18259P1-RELATED"/>
    <property type="match status" value="1"/>
</dbReference>
<gene>
    <name evidence="7" type="primary">LOC113514162</name>
</gene>
<feature type="transmembrane region" description="Helical" evidence="5">
    <location>
        <begin position="204"/>
        <end position="225"/>
    </location>
</feature>
<comment type="subcellular location">
    <subcellularLocation>
        <location evidence="1">Membrane</location>
        <topology evidence="1">Multi-pass membrane protein</topology>
    </subcellularLocation>
</comment>
<evidence type="ECO:0000256" key="1">
    <source>
        <dbReference type="ARBA" id="ARBA00004141"/>
    </source>
</evidence>
<evidence type="ECO:0000256" key="5">
    <source>
        <dbReference type="SAM" id="Phobius"/>
    </source>
</evidence>
<name>A0ABM3MJC8_GALME</name>
<dbReference type="Proteomes" id="UP001652740">
    <property type="component" value="Unplaced"/>
</dbReference>
<dbReference type="Gene3D" id="1.20.1250.20">
    <property type="entry name" value="MFS general substrate transporter like domains"/>
    <property type="match status" value="1"/>
</dbReference>
<feature type="transmembrane region" description="Helical" evidence="5">
    <location>
        <begin position="424"/>
        <end position="447"/>
    </location>
</feature>
<dbReference type="InterPro" id="IPR036259">
    <property type="entry name" value="MFS_trans_sf"/>
</dbReference>
<feature type="transmembrane region" description="Helical" evidence="5">
    <location>
        <begin position="392"/>
        <end position="412"/>
    </location>
</feature>
<accession>A0ABM3MJC8</accession>
<evidence type="ECO:0000256" key="3">
    <source>
        <dbReference type="ARBA" id="ARBA00022989"/>
    </source>
</evidence>
<reference evidence="7" key="1">
    <citation type="submission" date="2025-08" db="UniProtKB">
        <authorList>
            <consortium name="RefSeq"/>
        </authorList>
    </citation>
    <scope>IDENTIFICATION</scope>
    <source>
        <tissue evidence="7">Whole larvae</tissue>
    </source>
</reference>
<protein>
    <submittedName>
        <fullName evidence="7">Proton-coupled folate transporter-like</fullName>
    </submittedName>
</protein>
<keyword evidence="2 5" id="KW-0812">Transmembrane</keyword>
<dbReference type="InterPro" id="IPR011701">
    <property type="entry name" value="MFS"/>
</dbReference>
<keyword evidence="3 5" id="KW-1133">Transmembrane helix</keyword>
<feature type="transmembrane region" description="Helical" evidence="5">
    <location>
        <begin position="453"/>
        <end position="477"/>
    </location>
</feature>
<dbReference type="RefSeq" id="XP_052751300.1">
    <property type="nucleotide sequence ID" value="XM_052895340.1"/>
</dbReference>
<feature type="transmembrane region" description="Helical" evidence="5">
    <location>
        <begin position="135"/>
        <end position="159"/>
    </location>
</feature>
<feature type="transmembrane region" description="Helical" evidence="5">
    <location>
        <begin position="171"/>
        <end position="192"/>
    </location>
</feature>
<evidence type="ECO:0000313" key="6">
    <source>
        <dbReference type="Proteomes" id="UP001652740"/>
    </source>
</evidence>
<organism evidence="6 7">
    <name type="scientific">Galleria mellonella</name>
    <name type="common">Greater wax moth</name>
    <dbReference type="NCBI Taxonomy" id="7137"/>
    <lineage>
        <taxon>Eukaryota</taxon>
        <taxon>Metazoa</taxon>
        <taxon>Ecdysozoa</taxon>
        <taxon>Arthropoda</taxon>
        <taxon>Hexapoda</taxon>
        <taxon>Insecta</taxon>
        <taxon>Pterygota</taxon>
        <taxon>Neoptera</taxon>
        <taxon>Endopterygota</taxon>
        <taxon>Lepidoptera</taxon>
        <taxon>Glossata</taxon>
        <taxon>Ditrysia</taxon>
        <taxon>Pyraloidea</taxon>
        <taxon>Pyralidae</taxon>
        <taxon>Galleriinae</taxon>
        <taxon>Galleria</taxon>
    </lineage>
</organism>
<sequence length="506" mass="57105">MADKKTRIPEEVQLKDEEKVKESLENKTFVEKLCYIKSNITVEPIFAGLVIPSMLARLAVQNLNLDKACRVKLQYGDAICDALIEKKGNHTIEEVEVQKVISAVESWKSVVQTALPCLLVIFMGAWSDRTGNRKLCILMPIFGELFANISNLISTILFSQISVEVTMFLEAIFPAITGGWVMIFLGIFSYITDITTEESRTFRVGVANLCLTAGIPIGSSLSGILLKWLGYYGIFTISCSIYITTILYGIFYLKSNTKPRTNSNEESKPLTLTDLITLVKDTAMVAFKKRHGNTRIKIILTLFVVAIIYGPDQGEKIVTYMFLRYRLKWDALRYSIYSTYSIIIHSLSALFSISLFSKRLGFHDSMLCLISITSRSIGSTYMAFVYTDFQMFMVPIVGILNATTFTSLRSMISKLVPSEEAGKMNSLFSLVETLAALMFNPIYSILYLKTISIFSGSVFIFSGILTLPAIIVLIWLFNRHRRETKQKQLEDVEMRKTEEIVDKEST</sequence>
<dbReference type="PANTHER" id="PTHR23507">
    <property type="entry name" value="ZGC:174356"/>
    <property type="match status" value="1"/>
</dbReference>
<dbReference type="GeneID" id="113514162"/>
<dbReference type="SUPFAM" id="SSF103473">
    <property type="entry name" value="MFS general substrate transporter"/>
    <property type="match status" value="1"/>
</dbReference>
<evidence type="ECO:0000256" key="2">
    <source>
        <dbReference type="ARBA" id="ARBA00022692"/>
    </source>
</evidence>
<proteinExistence type="predicted"/>
<evidence type="ECO:0000256" key="4">
    <source>
        <dbReference type="ARBA" id="ARBA00023136"/>
    </source>
</evidence>
<dbReference type="Pfam" id="PF07690">
    <property type="entry name" value="MFS_1"/>
    <property type="match status" value="1"/>
</dbReference>
<evidence type="ECO:0000313" key="7">
    <source>
        <dbReference type="RefSeq" id="XP_052751300.1"/>
    </source>
</evidence>
<feature type="transmembrane region" description="Helical" evidence="5">
    <location>
        <begin position="231"/>
        <end position="253"/>
    </location>
</feature>
<keyword evidence="6" id="KW-1185">Reference proteome</keyword>